<name>A0A914MG70_MELIC</name>
<dbReference type="AlphaFoldDB" id="A0A914MG70"/>
<dbReference type="WBParaSite" id="Minc3s01824g26557">
    <property type="protein sequence ID" value="Minc3s01824g26557"/>
    <property type="gene ID" value="Minc3s01824g26557"/>
</dbReference>
<organism evidence="2 3">
    <name type="scientific">Meloidogyne incognita</name>
    <name type="common">Southern root-knot nematode worm</name>
    <name type="synonym">Oxyuris incognita</name>
    <dbReference type="NCBI Taxonomy" id="6306"/>
    <lineage>
        <taxon>Eukaryota</taxon>
        <taxon>Metazoa</taxon>
        <taxon>Ecdysozoa</taxon>
        <taxon>Nematoda</taxon>
        <taxon>Chromadorea</taxon>
        <taxon>Rhabditida</taxon>
        <taxon>Tylenchina</taxon>
        <taxon>Tylenchomorpha</taxon>
        <taxon>Tylenchoidea</taxon>
        <taxon>Meloidogynidae</taxon>
        <taxon>Meloidogyninae</taxon>
        <taxon>Meloidogyne</taxon>
        <taxon>Meloidogyne incognita group</taxon>
    </lineage>
</organism>
<evidence type="ECO:0000313" key="3">
    <source>
        <dbReference type="WBParaSite" id="Minc3s01824g26557"/>
    </source>
</evidence>
<accession>A0A914MG70</accession>
<dbReference type="Proteomes" id="UP000887563">
    <property type="component" value="Unplaced"/>
</dbReference>
<reference evidence="3" key="1">
    <citation type="submission" date="2022-11" db="UniProtKB">
        <authorList>
            <consortium name="WormBaseParasite"/>
        </authorList>
    </citation>
    <scope>IDENTIFICATION</scope>
</reference>
<keyword evidence="2" id="KW-1185">Reference proteome</keyword>
<evidence type="ECO:0000313" key="2">
    <source>
        <dbReference type="Proteomes" id="UP000887563"/>
    </source>
</evidence>
<feature type="transmembrane region" description="Helical" evidence="1">
    <location>
        <begin position="20"/>
        <end position="48"/>
    </location>
</feature>
<evidence type="ECO:0000256" key="1">
    <source>
        <dbReference type="SAM" id="Phobius"/>
    </source>
</evidence>
<keyword evidence="1" id="KW-0812">Transmembrane</keyword>
<sequence length="96" mass="11327">MSIINSSFSTTTRIPSSSSFLFCFILMNKFLLFNNCFLQKLFWGWILIPNFNCFFFVNWLVLLLIIVVVIVTIGKWTNNCNWIFPTKYSLLKLLIN</sequence>
<feature type="transmembrane region" description="Helical" evidence="1">
    <location>
        <begin position="54"/>
        <end position="74"/>
    </location>
</feature>
<proteinExistence type="predicted"/>
<keyword evidence="1" id="KW-0472">Membrane</keyword>
<protein>
    <submittedName>
        <fullName evidence="3">Uncharacterized protein</fullName>
    </submittedName>
</protein>
<keyword evidence="1" id="KW-1133">Transmembrane helix</keyword>